<keyword evidence="1" id="KW-1015">Disulfide bond</keyword>
<dbReference type="InterPro" id="IPR043504">
    <property type="entry name" value="Peptidase_S1_PA_chymotrypsin"/>
</dbReference>
<protein>
    <recommendedName>
        <fullName evidence="2">Peptidase S1 domain-containing protein</fullName>
    </recommendedName>
</protein>
<evidence type="ECO:0000259" key="2">
    <source>
        <dbReference type="PROSITE" id="PS50240"/>
    </source>
</evidence>
<feature type="domain" description="Peptidase S1" evidence="2">
    <location>
        <begin position="1"/>
        <end position="175"/>
    </location>
</feature>
<evidence type="ECO:0000313" key="4">
    <source>
        <dbReference type="Proteomes" id="UP000708148"/>
    </source>
</evidence>
<dbReference type="Pfam" id="PF00089">
    <property type="entry name" value="Trypsin"/>
    <property type="match status" value="1"/>
</dbReference>
<dbReference type="OrthoDB" id="71563at2759"/>
<dbReference type="PANTHER" id="PTHR24276">
    <property type="entry name" value="POLYSERASE-RELATED"/>
    <property type="match status" value="1"/>
</dbReference>
<dbReference type="InterPro" id="IPR009003">
    <property type="entry name" value="Peptidase_S1_PA"/>
</dbReference>
<dbReference type="GO" id="GO:0004252">
    <property type="term" value="F:serine-type endopeptidase activity"/>
    <property type="evidence" value="ECO:0007669"/>
    <property type="project" value="InterPro"/>
</dbReference>
<name>A0A8S1JBX8_9CHLO</name>
<accession>A0A8S1JBX8</accession>
<comment type="caution">
    <text evidence="3">The sequence shown here is derived from an EMBL/GenBank/DDBJ whole genome shotgun (WGS) entry which is preliminary data.</text>
</comment>
<keyword evidence="4" id="KW-1185">Reference proteome</keyword>
<dbReference type="SMART" id="SM00020">
    <property type="entry name" value="Tryp_SPc"/>
    <property type="match status" value="1"/>
</dbReference>
<dbReference type="SUPFAM" id="SSF50494">
    <property type="entry name" value="Trypsin-like serine proteases"/>
    <property type="match status" value="1"/>
</dbReference>
<dbReference type="EMBL" id="CAJHUC010002384">
    <property type="protein sequence ID" value="CAD7703730.1"/>
    <property type="molecule type" value="Genomic_DNA"/>
</dbReference>
<evidence type="ECO:0000313" key="3">
    <source>
        <dbReference type="EMBL" id="CAD7703730.1"/>
    </source>
</evidence>
<dbReference type="Proteomes" id="UP000708148">
    <property type="component" value="Unassembled WGS sequence"/>
</dbReference>
<gene>
    <name evidence="3" type="ORF">OSTQU699_LOCUS9087</name>
</gene>
<sequence length="183" mass="20210">MSVVQHTVVHPQWEGHQRSPHNIALLKLARESTLPFPTRLTNHFELRTGQKLYVLGWGQGEDGPALGEAIFTTLKTEVQDLIDGSHCNRSTLWRGEMPQGMLCGLNHGQTASCIADSGSPLLLLDTPKLKVDIGNPRLDFLVGLNVDGAPCGTPRKPDIYIDLRANDKWIESEIGSWHASEEL</sequence>
<reference evidence="3" key="1">
    <citation type="submission" date="2020-12" db="EMBL/GenBank/DDBJ databases">
        <authorList>
            <person name="Iha C."/>
        </authorList>
    </citation>
    <scope>NUCLEOTIDE SEQUENCE</scope>
</reference>
<dbReference type="InterPro" id="IPR050430">
    <property type="entry name" value="Peptidase_S1"/>
</dbReference>
<dbReference type="AlphaFoldDB" id="A0A8S1JBX8"/>
<dbReference type="Gene3D" id="2.40.10.10">
    <property type="entry name" value="Trypsin-like serine proteases"/>
    <property type="match status" value="1"/>
</dbReference>
<evidence type="ECO:0000256" key="1">
    <source>
        <dbReference type="ARBA" id="ARBA00023157"/>
    </source>
</evidence>
<dbReference type="PROSITE" id="PS50240">
    <property type="entry name" value="TRYPSIN_DOM"/>
    <property type="match status" value="1"/>
</dbReference>
<organism evidence="3 4">
    <name type="scientific">Ostreobium quekettii</name>
    <dbReference type="NCBI Taxonomy" id="121088"/>
    <lineage>
        <taxon>Eukaryota</taxon>
        <taxon>Viridiplantae</taxon>
        <taxon>Chlorophyta</taxon>
        <taxon>core chlorophytes</taxon>
        <taxon>Ulvophyceae</taxon>
        <taxon>TCBD clade</taxon>
        <taxon>Bryopsidales</taxon>
        <taxon>Ostreobineae</taxon>
        <taxon>Ostreobiaceae</taxon>
        <taxon>Ostreobium</taxon>
    </lineage>
</organism>
<dbReference type="PANTHER" id="PTHR24276:SF98">
    <property type="entry name" value="FI18310P1-RELATED"/>
    <property type="match status" value="1"/>
</dbReference>
<dbReference type="GO" id="GO:0006508">
    <property type="term" value="P:proteolysis"/>
    <property type="evidence" value="ECO:0007669"/>
    <property type="project" value="InterPro"/>
</dbReference>
<proteinExistence type="predicted"/>
<dbReference type="InterPro" id="IPR001254">
    <property type="entry name" value="Trypsin_dom"/>
</dbReference>